<dbReference type="Proteomes" id="UP000525389">
    <property type="component" value="Unassembled WGS sequence"/>
</dbReference>
<dbReference type="RefSeq" id="WP_184026373.1">
    <property type="nucleotide sequence ID" value="NZ_JACHFN010000003.1"/>
</dbReference>
<organism evidence="2 3">
    <name type="scientific">Deinococcus budaensis</name>
    <dbReference type="NCBI Taxonomy" id="1665626"/>
    <lineage>
        <taxon>Bacteria</taxon>
        <taxon>Thermotogati</taxon>
        <taxon>Deinococcota</taxon>
        <taxon>Deinococci</taxon>
        <taxon>Deinococcales</taxon>
        <taxon>Deinococcaceae</taxon>
        <taxon>Deinococcus</taxon>
    </lineage>
</organism>
<protein>
    <submittedName>
        <fullName evidence="2">Uncharacterized protein (DUF427 family)</fullName>
    </submittedName>
</protein>
<dbReference type="Gene3D" id="2.170.150.40">
    <property type="entry name" value="Domain of unknown function (DUF427)"/>
    <property type="match status" value="1"/>
</dbReference>
<reference evidence="2 3" key="1">
    <citation type="submission" date="2020-08" db="EMBL/GenBank/DDBJ databases">
        <title>Genomic Encyclopedia of Type Strains, Phase IV (KMG-IV): sequencing the most valuable type-strain genomes for metagenomic binning, comparative biology and taxonomic classification.</title>
        <authorList>
            <person name="Goeker M."/>
        </authorList>
    </citation>
    <scope>NUCLEOTIDE SEQUENCE [LARGE SCALE GENOMIC DNA]</scope>
    <source>
        <strain evidence="2 3">DSM 101791</strain>
    </source>
</reference>
<dbReference type="PANTHER" id="PTHR34310">
    <property type="entry name" value="DUF427 DOMAIN PROTEIN (AFU_ORTHOLOGUE AFUA_3G02220)"/>
    <property type="match status" value="1"/>
</dbReference>
<name>A0A7W8GDI0_9DEIO</name>
<evidence type="ECO:0000313" key="3">
    <source>
        <dbReference type="Proteomes" id="UP000525389"/>
    </source>
</evidence>
<sequence>MQAIWQGEVIAESQDTVVVEGNHYFPRASVRDEYLRPSSTHTVCPWKGTASYFTLEVGGQQNPDAAWYYPEPKDAARQVAGRVAFWRGVQVVPGD</sequence>
<evidence type="ECO:0000313" key="2">
    <source>
        <dbReference type="EMBL" id="MBB5233605.1"/>
    </source>
</evidence>
<dbReference type="AlphaFoldDB" id="A0A7W8GDI0"/>
<keyword evidence="3" id="KW-1185">Reference proteome</keyword>
<comment type="caution">
    <text evidence="2">The sequence shown here is derived from an EMBL/GenBank/DDBJ whole genome shotgun (WGS) entry which is preliminary data.</text>
</comment>
<dbReference type="PANTHER" id="PTHR34310:SF5">
    <property type="entry name" value="DUF427 DOMAIN PROTEIN (AFU_ORTHOLOGUE AFUA_3G02220)"/>
    <property type="match status" value="1"/>
</dbReference>
<dbReference type="Pfam" id="PF04248">
    <property type="entry name" value="NTP_transf_9"/>
    <property type="match status" value="1"/>
</dbReference>
<feature type="domain" description="DUF427" evidence="1">
    <location>
        <begin position="1"/>
        <end position="87"/>
    </location>
</feature>
<evidence type="ECO:0000259" key="1">
    <source>
        <dbReference type="Pfam" id="PF04248"/>
    </source>
</evidence>
<gene>
    <name evidence="2" type="ORF">HNQ09_001035</name>
</gene>
<dbReference type="InterPro" id="IPR007361">
    <property type="entry name" value="DUF427"/>
</dbReference>
<dbReference type="InterPro" id="IPR038694">
    <property type="entry name" value="DUF427_sf"/>
</dbReference>
<accession>A0A7W8GDI0</accession>
<proteinExistence type="predicted"/>
<dbReference type="EMBL" id="JACHFN010000003">
    <property type="protein sequence ID" value="MBB5233605.1"/>
    <property type="molecule type" value="Genomic_DNA"/>
</dbReference>